<organism evidence="1 2">
    <name type="scientific">Marinirhabdus gelatinilytica</name>
    <dbReference type="NCBI Taxonomy" id="1703343"/>
    <lineage>
        <taxon>Bacteria</taxon>
        <taxon>Pseudomonadati</taxon>
        <taxon>Bacteroidota</taxon>
        <taxon>Flavobacteriia</taxon>
        <taxon>Flavobacteriales</taxon>
        <taxon>Flavobacteriaceae</taxon>
    </lineage>
</organism>
<accession>A0A370Q769</accession>
<protein>
    <submittedName>
        <fullName evidence="1">Protein involved in gliding motility GldB</fullName>
    </submittedName>
</protein>
<evidence type="ECO:0000313" key="2">
    <source>
        <dbReference type="Proteomes" id="UP000255317"/>
    </source>
</evidence>
<dbReference type="Pfam" id="PF25594">
    <property type="entry name" value="GldB_lipo"/>
    <property type="match status" value="1"/>
</dbReference>
<dbReference type="Proteomes" id="UP000255317">
    <property type="component" value="Unassembled WGS sequence"/>
</dbReference>
<name>A0A370Q769_9FLAO</name>
<evidence type="ECO:0000313" key="1">
    <source>
        <dbReference type="EMBL" id="RDK84228.1"/>
    </source>
</evidence>
<reference evidence="1 2" key="1">
    <citation type="submission" date="2018-07" db="EMBL/GenBank/DDBJ databases">
        <title>Genomic Encyclopedia of Type Strains, Phase IV (KMG-IV): sequencing the most valuable type-strain genomes for metagenomic binning, comparative biology and taxonomic classification.</title>
        <authorList>
            <person name="Goeker M."/>
        </authorList>
    </citation>
    <scope>NUCLEOTIDE SEQUENCE [LARGE SCALE GENOMIC DNA]</scope>
    <source>
        <strain evidence="1 2">DSM 101478</strain>
    </source>
</reference>
<dbReference type="InterPro" id="IPR019853">
    <property type="entry name" value="GldB-like"/>
</dbReference>
<sequence>MKMSSVKQLPILHKMKYSCVIVLLILFVSCDETSKREREIEAISMEMDILRFDQEFGNASPKDLQALKKKYPIFFPRQFHDSIWIGNMKDTLQQQLVKEVGKVFPDNEHIENQLLPLFQHLKYYFPEFTEPTIVGVTSDVDYQHKVIVADTLLVLALDTYLGADHEFYENIKKYISVNMKPSQIAPDAAEAYAEQLVAAPKKRTLLAQMVYYGKLLYLKDMLLPNTPDAEKIGYTNEEIQWAEDNEEDMWRYFIEKELLYSTDPKMAPRFILNAPFSKFYLEIDNESPGRIGQFVGWQIVRAYMDSNEVSIQELLNKDADEIFKNSRYKPRKN</sequence>
<proteinExistence type="predicted"/>
<dbReference type="PROSITE" id="PS51257">
    <property type="entry name" value="PROKAR_LIPOPROTEIN"/>
    <property type="match status" value="1"/>
</dbReference>
<comment type="caution">
    <text evidence="1">The sequence shown here is derived from an EMBL/GenBank/DDBJ whole genome shotgun (WGS) entry which is preliminary data.</text>
</comment>
<dbReference type="AlphaFoldDB" id="A0A370Q769"/>
<gene>
    <name evidence="1" type="ORF">C8D94_10573</name>
</gene>
<dbReference type="NCBIfam" id="TIGR03514">
    <property type="entry name" value="GldB_lipo"/>
    <property type="match status" value="1"/>
</dbReference>
<dbReference type="EMBL" id="QRAO01000005">
    <property type="protein sequence ID" value="RDK84228.1"/>
    <property type="molecule type" value="Genomic_DNA"/>
</dbReference>
<keyword evidence="2" id="KW-1185">Reference proteome</keyword>